<dbReference type="AlphaFoldDB" id="A0A2R8B7Y4"/>
<organism evidence="1 2">
    <name type="scientific">Albidovulum aquaemixtae</name>
    <dbReference type="NCBI Taxonomy" id="1542388"/>
    <lineage>
        <taxon>Bacteria</taxon>
        <taxon>Pseudomonadati</taxon>
        <taxon>Pseudomonadota</taxon>
        <taxon>Alphaproteobacteria</taxon>
        <taxon>Rhodobacterales</taxon>
        <taxon>Paracoccaceae</taxon>
        <taxon>Albidovulum</taxon>
    </lineage>
</organism>
<dbReference type="Pfam" id="PF06035">
    <property type="entry name" value="Peptidase_C93"/>
    <property type="match status" value="1"/>
</dbReference>
<evidence type="ECO:0000313" key="2">
    <source>
        <dbReference type="Proteomes" id="UP000244924"/>
    </source>
</evidence>
<protein>
    <recommendedName>
        <fullName evidence="3">Transglutaminase-like domain-containing protein</fullName>
    </recommendedName>
</protein>
<dbReference type="Proteomes" id="UP000244924">
    <property type="component" value="Unassembled WGS sequence"/>
</dbReference>
<gene>
    <name evidence="1" type="ORF">DEA8626_02290</name>
</gene>
<accession>A0A2R8B7Y4</accession>
<evidence type="ECO:0000313" key="1">
    <source>
        <dbReference type="EMBL" id="SPH18747.1"/>
    </source>
</evidence>
<name>A0A2R8B7Y4_9RHOB</name>
<proteinExistence type="predicted"/>
<sequence length="131" mass="14687">MTLARDVNRAVNRKVREVSDLRQYGNDDVWALPTAKGGDCEDFALLKKKELIQRGVAPQNLLIATVLDRRGGPHAVLVLRTSHGDFVLDNLDSRILSWRQTGYTFLRMQDPSNPRRWNAVFSGGLIKLAGS</sequence>
<evidence type="ECO:0008006" key="3">
    <source>
        <dbReference type="Google" id="ProtNLM"/>
    </source>
</evidence>
<dbReference type="PANTHER" id="PTHR39327">
    <property type="match status" value="1"/>
</dbReference>
<reference evidence="1 2" key="1">
    <citation type="submission" date="2018-03" db="EMBL/GenBank/DDBJ databases">
        <authorList>
            <person name="Keele B.F."/>
        </authorList>
    </citation>
    <scope>NUCLEOTIDE SEQUENCE [LARGE SCALE GENOMIC DNA]</scope>
    <source>
        <strain evidence="1 2">CECT 8626</strain>
    </source>
</reference>
<keyword evidence="2" id="KW-1185">Reference proteome</keyword>
<dbReference type="PANTHER" id="PTHR39327:SF1">
    <property type="entry name" value="BLR5470 PROTEIN"/>
    <property type="match status" value="1"/>
</dbReference>
<dbReference type="EMBL" id="OMOQ01000001">
    <property type="protein sequence ID" value="SPH18747.1"/>
    <property type="molecule type" value="Genomic_DNA"/>
</dbReference>
<dbReference type="InterPro" id="IPR010319">
    <property type="entry name" value="Transglutaminase-like_Cys_pept"/>
</dbReference>
<dbReference type="Gene3D" id="3.10.620.30">
    <property type="match status" value="1"/>
</dbReference>